<dbReference type="PANTHER" id="PTHR11439">
    <property type="entry name" value="GAG-POL-RELATED RETROTRANSPOSON"/>
    <property type="match status" value="1"/>
</dbReference>
<keyword evidence="3" id="KW-0812">Transmembrane</keyword>
<sequence>MMSTALSLPVLPHDYPTSIFYPITTAHNPHDNMHTIPSSHTDLSPDSSLQSSSDSPSHDSCITYFRHTIVSSLNEPTTYAQAAKDPRWVTAMDKELHESICHCLHTRRLFHKFGIDYQETFSPVLKMATVRAIIAVAAYKGVEVPAGHVCRLKKSLYGLKQASRQWFSKLIEFLLRQDYKQSKNVYSLNIKNLDVGIVITAVYVDDIWVTGSDLKAIVDLKATLHSEFTIKDLGSLHYFLDFEIGYTPKGIIMFHRKFAAELIQASDISTIQSQHHFVTPLPLHLKLTPDEGDVLRDAEYYRSMALHHLLAYRHRTIGQGILLKGDQALQLQAYSDSNWAACPTTRRSITGYLLTLGGSPISWKSKKQSTISRSSVEAEYRAMTRVSAEVTWMVRLLADLGTIEMTPVTLVCDNNSAMHTQIVKNIPLVMKKIAKNPVFHEHTKHIDIDYHFTREKVLEGLLQLAHIPTNEQLADILTKVLPSHQHNYLLFELGMLSPPACRGC</sequence>
<keyword evidence="3" id="KW-0675">Receptor</keyword>
<dbReference type="CDD" id="cd09272">
    <property type="entry name" value="RNase_HI_RT_Ty1"/>
    <property type="match status" value="1"/>
</dbReference>
<dbReference type="AlphaFoldDB" id="A0AAV3RW27"/>
<dbReference type="InterPro" id="IPR043502">
    <property type="entry name" value="DNA/RNA_pol_sf"/>
</dbReference>
<feature type="region of interest" description="Disordered" evidence="1">
    <location>
        <begin position="31"/>
        <end position="55"/>
    </location>
</feature>
<evidence type="ECO:0000313" key="3">
    <source>
        <dbReference type="EMBL" id="GAA0184670.1"/>
    </source>
</evidence>
<name>A0AAV3RW27_LITER</name>
<protein>
    <submittedName>
        <fullName evidence="3">Transmembrane signal receptor</fullName>
    </submittedName>
</protein>
<dbReference type="Pfam" id="PF07727">
    <property type="entry name" value="RVT_2"/>
    <property type="match status" value="1"/>
</dbReference>
<reference evidence="3 4" key="1">
    <citation type="submission" date="2024-01" db="EMBL/GenBank/DDBJ databases">
        <title>The complete chloroplast genome sequence of Lithospermum erythrorhizon: insights into the phylogenetic relationship among Boraginaceae species and the maternal lineages of purple gromwells.</title>
        <authorList>
            <person name="Okada T."/>
            <person name="Watanabe K."/>
        </authorList>
    </citation>
    <scope>NUCLEOTIDE SEQUENCE [LARGE SCALE GENOMIC DNA]</scope>
</reference>
<dbReference type="Proteomes" id="UP001454036">
    <property type="component" value="Unassembled WGS sequence"/>
</dbReference>
<feature type="domain" description="Reverse transcriptase Ty1/copia-type" evidence="2">
    <location>
        <begin position="146"/>
        <end position="270"/>
    </location>
</feature>
<evidence type="ECO:0000313" key="4">
    <source>
        <dbReference type="Proteomes" id="UP001454036"/>
    </source>
</evidence>
<dbReference type="EMBL" id="BAABME010012069">
    <property type="protein sequence ID" value="GAA0184670.1"/>
    <property type="molecule type" value="Genomic_DNA"/>
</dbReference>
<organism evidence="3 4">
    <name type="scientific">Lithospermum erythrorhizon</name>
    <name type="common">Purple gromwell</name>
    <name type="synonym">Lithospermum officinale var. erythrorhizon</name>
    <dbReference type="NCBI Taxonomy" id="34254"/>
    <lineage>
        <taxon>Eukaryota</taxon>
        <taxon>Viridiplantae</taxon>
        <taxon>Streptophyta</taxon>
        <taxon>Embryophyta</taxon>
        <taxon>Tracheophyta</taxon>
        <taxon>Spermatophyta</taxon>
        <taxon>Magnoliopsida</taxon>
        <taxon>eudicotyledons</taxon>
        <taxon>Gunneridae</taxon>
        <taxon>Pentapetalae</taxon>
        <taxon>asterids</taxon>
        <taxon>lamiids</taxon>
        <taxon>Boraginales</taxon>
        <taxon>Boraginaceae</taxon>
        <taxon>Boraginoideae</taxon>
        <taxon>Lithospermeae</taxon>
        <taxon>Lithospermum</taxon>
    </lineage>
</organism>
<comment type="caution">
    <text evidence="3">The sequence shown here is derived from an EMBL/GenBank/DDBJ whole genome shotgun (WGS) entry which is preliminary data.</text>
</comment>
<evidence type="ECO:0000256" key="1">
    <source>
        <dbReference type="SAM" id="MobiDB-lite"/>
    </source>
</evidence>
<proteinExistence type="predicted"/>
<dbReference type="SUPFAM" id="SSF56672">
    <property type="entry name" value="DNA/RNA polymerases"/>
    <property type="match status" value="1"/>
</dbReference>
<keyword evidence="4" id="KW-1185">Reference proteome</keyword>
<keyword evidence="3" id="KW-0472">Membrane</keyword>
<evidence type="ECO:0000259" key="2">
    <source>
        <dbReference type="Pfam" id="PF07727"/>
    </source>
</evidence>
<accession>A0AAV3RW27</accession>
<feature type="compositionally biased region" description="Low complexity" evidence="1">
    <location>
        <begin position="42"/>
        <end position="55"/>
    </location>
</feature>
<dbReference type="InterPro" id="IPR013103">
    <property type="entry name" value="RVT_2"/>
</dbReference>
<dbReference type="PANTHER" id="PTHR11439:SF498">
    <property type="entry name" value="DNAK FAMILY PROTEIN"/>
    <property type="match status" value="1"/>
</dbReference>
<gene>
    <name evidence="3" type="ORF">LIER_31958</name>
</gene>